<sequence>MTVAKPPITWDADAAEQLKRAPFFIRKLARKRVEVAARQQGLDRVTLQLVQQVKQKEMPQ</sequence>
<dbReference type="InterPro" id="IPR013580">
    <property type="entry name" value="LI-POR_suB-like_C"/>
</dbReference>
<dbReference type="AlphaFoldDB" id="A0A5B0WSI4"/>
<name>A0A5B0WSI4_9GAMM</name>
<dbReference type="GO" id="GO:0016491">
    <property type="term" value="F:oxidoreductase activity"/>
    <property type="evidence" value="ECO:0007669"/>
    <property type="project" value="InterPro"/>
</dbReference>
<evidence type="ECO:0000259" key="1">
    <source>
        <dbReference type="Pfam" id="PF08369"/>
    </source>
</evidence>
<protein>
    <submittedName>
        <fullName evidence="2">Protochlorophyllide oxidoreductase</fullName>
    </submittedName>
</protein>
<evidence type="ECO:0000313" key="2">
    <source>
        <dbReference type="EMBL" id="KAA1189984.1"/>
    </source>
</evidence>
<proteinExistence type="predicted"/>
<dbReference type="Gene3D" id="1.10.8.550">
    <property type="entry name" value="Proto-chlorophyllide reductase 57 kD subunit B"/>
    <property type="match status" value="1"/>
</dbReference>
<dbReference type="InterPro" id="IPR042298">
    <property type="entry name" value="P-CP_red_C"/>
</dbReference>
<accession>A0A5B0WSI4</accession>
<dbReference type="GO" id="GO:0015979">
    <property type="term" value="P:photosynthesis"/>
    <property type="evidence" value="ECO:0007669"/>
    <property type="project" value="InterPro"/>
</dbReference>
<reference evidence="2 3" key="1">
    <citation type="submission" date="2019-09" db="EMBL/GenBank/DDBJ databases">
        <authorList>
            <person name="Chen X.-Y."/>
        </authorList>
    </citation>
    <scope>NUCLEOTIDE SEQUENCE [LARGE SCALE GENOMIC DNA]</scope>
    <source>
        <strain evidence="2 3">NY5</strain>
    </source>
</reference>
<gene>
    <name evidence="2" type="ORF">F0M18_12995</name>
</gene>
<dbReference type="EMBL" id="VTUX01000006">
    <property type="protein sequence ID" value="KAA1189984.1"/>
    <property type="molecule type" value="Genomic_DNA"/>
</dbReference>
<organism evidence="2 3">
    <name type="scientific">Pseudohalioglobus sediminis</name>
    <dbReference type="NCBI Taxonomy" id="2606449"/>
    <lineage>
        <taxon>Bacteria</taxon>
        <taxon>Pseudomonadati</taxon>
        <taxon>Pseudomonadota</taxon>
        <taxon>Gammaproteobacteria</taxon>
        <taxon>Cellvibrionales</taxon>
        <taxon>Halieaceae</taxon>
        <taxon>Pseudohalioglobus</taxon>
    </lineage>
</organism>
<feature type="domain" description="Light-independent protochlorophyllide reductase subunit B-like C-terminal" evidence="1">
    <location>
        <begin position="10"/>
        <end position="54"/>
    </location>
</feature>
<dbReference type="Proteomes" id="UP000323708">
    <property type="component" value="Unassembled WGS sequence"/>
</dbReference>
<keyword evidence="3" id="KW-1185">Reference proteome</keyword>
<dbReference type="Pfam" id="PF08369">
    <property type="entry name" value="PCP_red"/>
    <property type="match status" value="1"/>
</dbReference>
<comment type="caution">
    <text evidence="2">The sequence shown here is derived from an EMBL/GenBank/DDBJ whole genome shotgun (WGS) entry which is preliminary data.</text>
</comment>
<dbReference type="GO" id="GO:0015995">
    <property type="term" value="P:chlorophyll biosynthetic process"/>
    <property type="evidence" value="ECO:0007669"/>
    <property type="project" value="InterPro"/>
</dbReference>
<evidence type="ECO:0000313" key="3">
    <source>
        <dbReference type="Proteomes" id="UP000323708"/>
    </source>
</evidence>